<evidence type="ECO:0000313" key="3">
    <source>
        <dbReference type="EMBL" id="MDZ8117738.1"/>
    </source>
</evidence>
<dbReference type="Gene3D" id="3.90.550.10">
    <property type="entry name" value="Spore Coat Polysaccharide Biosynthesis Protein SpsA, Chain A"/>
    <property type="match status" value="1"/>
</dbReference>
<protein>
    <submittedName>
        <fullName evidence="3">Glycosyltransferase family 2 protein</fullName>
        <ecNumber evidence="3">2.4.-.-</ecNumber>
    </submittedName>
</protein>
<keyword evidence="3" id="KW-0808">Transferase</keyword>
<keyword evidence="3" id="KW-0328">Glycosyltransferase</keyword>
<dbReference type="PANTHER" id="PTHR43630">
    <property type="entry name" value="POLY-BETA-1,6-N-ACETYL-D-GLUCOSAMINE SYNTHASE"/>
    <property type="match status" value="1"/>
</dbReference>
<comment type="similarity">
    <text evidence="1">Belongs to the glycosyltransferase 2 family. WaaE/KdtX subfamily.</text>
</comment>
<dbReference type="EC" id="2.4.-.-" evidence="3"/>
<dbReference type="EMBL" id="JARVCO010000004">
    <property type="protein sequence ID" value="MDZ8117738.1"/>
    <property type="molecule type" value="Genomic_DNA"/>
</dbReference>
<feature type="domain" description="Glycosyltransferase 2-like" evidence="2">
    <location>
        <begin position="5"/>
        <end position="149"/>
    </location>
</feature>
<dbReference type="Proteomes" id="UP001290861">
    <property type="component" value="Unassembled WGS sequence"/>
</dbReference>
<dbReference type="SUPFAM" id="SSF53448">
    <property type="entry name" value="Nucleotide-diphospho-sugar transferases"/>
    <property type="match status" value="1"/>
</dbReference>
<reference evidence="3 4" key="1">
    <citation type="journal article" date="2024" name="Appl. Environ. Microbiol.">
        <title>Pontiella agarivorans sp. nov., a novel marine anaerobic bacterium capable of degrading macroalgal polysaccharides and fixing nitrogen.</title>
        <authorList>
            <person name="Liu N."/>
            <person name="Kivenson V."/>
            <person name="Peng X."/>
            <person name="Cui Z."/>
            <person name="Lankiewicz T.S."/>
            <person name="Gosselin K.M."/>
            <person name="English C.J."/>
            <person name="Blair E.M."/>
            <person name="O'Malley M.A."/>
            <person name="Valentine D.L."/>
        </authorList>
    </citation>
    <scope>NUCLEOTIDE SEQUENCE [LARGE SCALE GENOMIC DNA]</scope>
    <source>
        <strain evidence="3 4">NLcol2</strain>
    </source>
</reference>
<keyword evidence="4" id="KW-1185">Reference proteome</keyword>
<dbReference type="Pfam" id="PF00535">
    <property type="entry name" value="Glycos_transf_2"/>
    <property type="match status" value="1"/>
</dbReference>
<dbReference type="GO" id="GO:0016757">
    <property type="term" value="F:glycosyltransferase activity"/>
    <property type="evidence" value="ECO:0007669"/>
    <property type="project" value="UniProtKB-KW"/>
</dbReference>
<dbReference type="PANTHER" id="PTHR43630:SF2">
    <property type="entry name" value="GLYCOSYLTRANSFERASE"/>
    <property type="match status" value="1"/>
</dbReference>
<name>A0ABU5MU79_9BACT</name>
<comment type="caution">
    <text evidence="3">The sequence shown here is derived from an EMBL/GenBank/DDBJ whole genome shotgun (WGS) entry which is preliminary data.</text>
</comment>
<proteinExistence type="inferred from homology"/>
<evidence type="ECO:0000313" key="4">
    <source>
        <dbReference type="Proteomes" id="UP001290861"/>
    </source>
</evidence>
<sequence length="279" mass="32819">MAGVSVLILTKNEEINIERCIRSVSWSDDIVVFDSFSDDRTVELAEQLGARVIQRKFDNWSAHQNWGVENIKFKHPWVYYTDADETCDDQLRDELLALEKNGESFSAFQVRRKDYFMGRWLKRSQLYPTWITRVFRPEKIRYERLVNPVATVAGETGKLDGHIIHYPFSHGVGHWFDRHNKYSQMEAADLVTEVAEKINWADFFSRDAAVKRRALKTLAYKMPGRPVLMFMYLYFFRLGLLDGLPGLRYSIMRSMYEYMIDLKVVEYRYTESEGKGSTL</sequence>
<accession>A0ABU5MU79</accession>
<organism evidence="3 4">
    <name type="scientific">Pontiella agarivorans</name>
    <dbReference type="NCBI Taxonomy" id="3038953"/>
    <lineage>
        <taxon>Bacteria</taxon>
        <taxon>Pseudomonadati</taxon>
        <taxon>Kiritimatiellota</taxon>
        <taxon>Kiritimatiellia</taxon>
        <taxon>Kiritimatiellales</taxon>
        <taxon>Pontiellaceae</taxon>
        <taxon>Pontiella</taxon>
    </lineage>
</organism>
<dbReference type="InterPro" id="IPR001173">
    <property type="entry name" value="Glyco_trans_2-like"/>
</dbReference>
<evidence type="ECO:0000259" key="2">
    <source>
        <dbReference type="Pfam" id="PF00535"/>
    </source>
</evidence>
<dbReference type="RefSeq" id="WP_322607541.1">
    <property type="nucleotide sequence ID" value="NZ_JARVCO010000004.1"/>
</dbReference>
<dbReference type="CDD" id="cd02511">
    <property type="entry name" value="Beta4Glucosyltransferase"/>
    <property type="match status" value="1"/>
</dbReference>
<evidence type="ECO:0000256" key="1">
    <source>
        <dbReference type="ARBA" id="ARBA00038494"/>
    </source>
</evidence>
<dbReference type="InterPro" id="IPR029044">
    <property type="entry name" value="Nucleotide-diphossugar_trans"/>
</dbReference>
<gene>
    <name evidence="3" type="ORF">P9H32_03800</name>
</gene>